<feature type="transmembrane region" description="Helical" evidence="7">
    <location>
        <begin position="37"/>
        <end position="56"/>
    </location>
</feature>
<evidence type="ECO:0000256" key="3">
    <source>
        <dbReference type="ARBA" id="ARBA00022692"/>
    </source>
</evidence>
<feature type="transmembrane region" description="Helical" evidence="7">
    <location>
        <begin position="240"/>
        <end position="264"/>
    </location>
</feature>
<evidence type="ECO:0008006" key="10">
    <source>
        <dbReference type="Google" id="ProtNLM"/>
    </source>
</evidence>
<feature type="transmembrane region" description="Helical" evidence="7">
    <location>
        <begin position="105"/>
        <end position="124"/>
    </location>
</feature>
<feature type="transmembrane region" description="Helical" evidence="7">
    <location>
        <begin position="276"/>
        <end position="300"/>
    </location>
</feature>
<evidence type="ECO:0000256" key="2">
    <source>
        <dbReference type="ARBA" id="ARBA00005731"/>
    </source>
</evidence>
<sequence length="359" mass="37398">MAVNVGGLLVGALSAVFNGSFAAVMKFVRVQLDEMVFMTYCCLGVALSSIIALLFLPLNDTIAGAGVGTSLAFTSYGLAAGALLVGAFTFSFLAVAKAGVSIGQGVWCGTAIIVSYLWGTLAFGDVITNVPLNLIGLVLLLVGSTGIAFCQELPRLMAQTFTTSGTTAGSGANEQQMRQEDSNQREPLTRDTDDADRGRPSSPHHSSSKLVGLGVSVLTGVFGGSILVPKHYVPKSADGIAFLPSFAVGVVAFMVLVMGVYVTVITKRRVQWHVQAALLPGLISGCLWNLGNICSIAAIPRLGYSVAYPLLQCALLISGLLGIVVFREVRQPAAVSCFWGSSIVLILGAVLLSLSSHPK</sequence>
<evidence type="ECO:0000256" key="7">
    <source>
        <dbReference type="SAM" id="Phobius"/>
    </source>
</evidence>
<dbReference type="PANTHER" id="PTHR16119:SF22">
    <property type="entry name" value="EAMA DOMAIN-CONTAINING PROTEIN"/>
    <property type="match status" value="1"/>
</dbReference>
<keyword evidence="5 7" id="KW-0472">Membrane</keyword>
<feature type="compositionally biased region" description="Basic and acidic residues" evidence="6">
    <location>
        <begin position="177"/>
        <end position="199"/>
    </location>
</feature>
<gene>
    <name evidence="8" type="ORF">Vbra_10176</name>
</gene>
<feature type="transmembrane region" description="Helical" evidence="7">
    <location>
        <begin position="333"/>
        <end position="354"/>
    </location>
</feature>
<feature type="transmembrane region" description="Helical" evidence="7">
    <location>
        <begin position="210"/>
        <end position="228"/>
    </location>
</feature>
<dbReference type="InParanoid" id="A0A0G4GMZ1"/>
<comment type="subcellular location">
    <subcellularLocation>
        <location evidence="1">Membrane</location>
        <topology evidence="1">Multi-pass membrane protein</topology>
    </subcellularLocation>
</comment>
<organism evidence="8 9">
    <name type="scientific">Vitrella brassicaformis (strain CCMP3155)</name>
    <dbReference type="NCBI Taxonomy" id="1169540"/>
    <lineage>
        <taxon>Eukaryota</taxon>
        <taxon>Sar</taxon>
        <taxon>Alveolata</taxon>
        <taxon>Colpodellida</taxon>
        <taxon>Vitrellaceae</taxon>
        <taxon>Vitrella</taxon>
    </lineage>
</organism>
<evidence type="ECO:0000256" key="6">
    <source>
        <dbReference type="SAM" id="MobiDB-lite"/>
    </source>
</evidence>
<feature type="transmembrane region" description="Helical" evidence="7">
    <location>
        <begin position="306"/>
        <end position="326"/>
    </location>
</feature>
<dbReference type="Pfam" id="PF07857">
    <property type="entry name" value="TMEM144"/>
    <property type="match status" value="1"/>
</dbReference>
<proteinExistence type="inferred from homology"/>
<keyword evidence="4 7" id="KW-1133">Transmembrane helix</keyword>
<dbReference type="OrthoDB" id="329822at2759"/>
<dbReference type="VEuPathDB" id="CryptoDB:Vbra_10176"/>
<dbReference type="InterPro" id="IPR012435">
    <property type="entry name" value="TMEM144"/>
</dbReference>
<protein>
    <recommendedName>
        <fullName evidence="10">EamA domain-containing protein</fullName>
    </recommendedName>
</protein>
<dbReference type="GO" id="GO:0015144">
    <property type="term" value="F:carbohydrate transmembrane transporter activity"/>
    <property type="evidence" value="ECO:0007669"/>
    <property type="project" value="InterPro"/>
</dbReference>
<dbReference type="Proteomes" id="UP000041254">
    <property type="component" value="Unassembled WGS sequence"/>
</dbReference>
<name>A0A0G4GMZ1_VITBC</name>
<accession>A0A0G4GMZ1</accession>
<comment type="similarity">
    <text evidence="2">Belongs to the TMEM144 family.</text>
</comment>
<keyword evidence="9" id="KW-1185">Reference proteome</keyword>
<reference evidence="8 9" key="1">
    <citation type="submission" date="2014-11" db="EMBL/GenBank/DDBJ databases">
        <authorList>
            <person name="Zhu J."/>
            <person name="Qi W."/>
            <person name="Song R."/>
        </authorList>
    </citation>
    <scope>NUCLEOTIDE SEQUENCE [LARGE SCALE GENOMIC DNA]</scope>
</reference>
<dbReference type="EMBL" id="CDMY01000727">
    <property type="protein sequence ID" value="CEM31581.1"/>
    <property type="molecule type" value="Genomic_DNA"/>
</dbReference>
<dbReference type="GO" id="GO:0016020">
    <property type="term" value="C:membrane"/>
    <property type="evidence" value="ECO:0007669"/>
    <property type="project" value="UniProtKB-SubCell"/>
</dbReference>
<keyword evidence="3 7" id="KW-0812">Transmembrane</keyword>
<feature type="transmembrane region" description="Helical" evidence="7">
    <location>
        <begin position="76"/>
        <end position="96"/>
    </location>
</feature>
<dbReference type="AlphaFoldDB" id="A0A0G4GMZ1"/>
<dbReference type="PANTHER" id="PTHR16119">
    <property type="entry name" value="TRANSMEMBRANE PROTEIN 144"/>
    <property type="match status" value="1"/>
</dbReference>
<dbReference type="InterPro" id="IPR010651">
    <property type="entry name" value="Sugar_transport"/>
</dbReference>
<dbReference type="PhylomeDB" id="A0A0G4GMZ1"/>
<evidence type="ECO:0000313" key="8">
    <source>
        <dbReference type="EMBL" id="CEM31581.1"/>
    </source>
</evidence>
<feature type="transmembrane region" description="Helical" evidence="7">
    <location>
        <begin position="6"/>
        <end position="25"/>
    </location>
</feature>
<feature type="transmembrane region" description="Helical" evidence="7">
    <location>
        <begin position="130"/>
        <end position="150"/>
    </location>
</feature>
<feature type="region of interest" description="Disordered" evidence="6">
    <location>
        <begin position="165"/>
        <end position="208"/>
    </location>
</feature>
<evidence type="ECO:0000256" key="1">
    <source>
        <dbReference type="ARBA" id="ARBA00004141"/>
    </source>
</evidence>
<dbReference type="OMA" id="IISIRIM"/>
<evidence type="ECO:0000256" key="5">
    <source>
        <dbReference type="ARBA" id="ARBA00023136"/>
    </source>
</evidence>
<evidence type="ECO:0000256" key="4">
    <source>
        <dbReference type="ARBA" id="ARBA00022989"/>
    </source>
</evidence>
<evidence type="ECO:0000313" key="9">
    <source>
        <dbReference type="Proteomes" id="UP000041254"/>
    </source>
</evidence>